<accession>A0A382TZW8</accession>
<protein>
    <recommendedName>
        <fullName evidence="2">Outer membrane protein beta-barrel domain-containing protein</fullName>
    </recommendedName>
</protein>
<reference evidence="1" key="1">
    <citation type="submission" date="2018-05" db="EMBL/GenBank/DDBJ databases">
        <authorList>
            <person name="Lanie J.A."/>
            <person name="Ng W.-L."/>
            <person name="Kazmierczak K.M."/>
            <person name="Andrzejewski T.M."/>
            <person name="Davidsen T.M."/>
            <person name="Wayne K.J."/>
            <person name="Tettelin H."/>
            <person name="Glass J.I."/>
            <person name="Rusch D."/>
            <person name="Podicherti R."/>
            <person name="Tsui H.-C.T."/>
            <person name="Winkler M.E."/>
        </authorList>
    </citation>
    <scope>NUCLEOTIDE SEQUENCE</scope>
</reference>
<dbReference type="EMBL" id="UINC01140227">
    <property type="protein sequence ID" value="SVD27247.1"/>
    <property type="molecule type" value="Genomic_DNA"/>
</dbReference>
<evidence type="ECO:0008006" key="2">
    <source>
        <dbReference type="Google" id="ProtNLM"/>
    </source>
</evidence>
<evidence type="ECO:0000313" key="1">
    <source>
        <dbReference type="EMBL" id="SVD27247.1"/>
    </source>
</evidence>
<dbReference type="AlphaFoldDB" id="A0A382TZW8"/>
<organism evidence="1">
    <name type="scientific">marine metagenome</name>
    <dbReference type="NCBI Taxonomy" id="408172"/>
    <lineage>
        <taxon>unclassified sequences</taxon>
        <taxon>metagenomes</taxon>
        <taxon>ecological metagenomes</taxon>
    </lineage>
</organism>
<proteinExistence type="predicted"/>
<name>A0A382TZW8_9ZZZZ</name>
<gene>
    <name evidence="1" type="ORF">METZ01_LOCUS380101</name>
</gene>
<sequence length="248" mass="26777">MTLTRTVGIVRSSEKVQFADQLINFKRRKMKKAILSLILVFNVSLIYAETPGSYRGKETHGIGFGIEGGLAGSVFYDYALNSSMQIHTLLSSGGSSLSSGSGTTTLDTASTTIGATLRYFPSENFGWYVGGGGGMLSASQTMKQSVYCYSSPFTSYNDAKCSGFEGSRISVTTDSTYSGLALWGDAGWQGYDGYYFTIGVKAGTSMKLSEDDKTNEIVAYSNHKSTAQSQWTNIKSPTGLIMSFGWHF</sequence>